<dbReference type="OrthoDB" id="5151015at2759"/>
<evidence type="ECO:0000313" key="3">
    <source>
        <dbReference type="Proteomes" id="UP000029964"/>
    </source>
</evidence>
<gene>
    <name evidence="2" type="ORF">ACRE_067640</name>
</gene>
<dbReference type="EMBL" id="JPKY01000092">
    <property type="protein sequence ID" value="KFH42509.1"/>
    <property type="molecule type" value="Genomic_DNA"/>
</dbReference>
<feature type="compositionally biased region" description="Basic and acidic residues" evidence="1">
    <location>
        <begin position="76"/>
        <end position="85"/>
    </location>
</feature>
<name>A0A086SZH7_HAPC1</name>
<feature type="compositionally biased region" description="Polar residues" evidence="1">
    <location>
        <begin position="1"/>
        <end position="15"/>
    </location>
</feature>
<dbReference type="AlphaFoldDB" id="A0A086SZH7"/>
<feature type="compositionally biased region" description="Polar residues" evidence="1">
    <location>
        <begin position="89"/>
        <end position="100"/>
    </location>
</feature>
<evidence type="ECO:0000256" key="1">
    <source>
        <dbReference type="SAM" id="MobiDB-lite"/>
    </source>
</evidence>
<accession>A0A086SZH7</accession>
<sequence length="122" mass="12940">MATPQAVLSPSQGISPKTVVANPKDSSNKEYFEAGGSTTSAKTDDSIDSSDFKSDNFSDSTTGAVKASDAPSCGGTEEKKDDGLKRKSSVSIQLPRNPSLPQGKEKRINRPRLRNASPQPTR</sequence>
<evidence type="ECO:0000313" key="2">
    <source>
        <dbReference type="EMBL" id="KFH42509.1"/>
    </source>
</evidence>
<feature type="compositionally biased region" description="Basic and acidic residues" evidence="1">
    <location>
        <begin position="42"/>
        <end position="56"/>
    </location>
</feature>
<comment type="caution">
    <text evidence="2">The sequence shown here is derived from an EMBL/GenBank/DDBJ whole genome shotgun (WGS) entry which is preliminary data.</text>
</comment>
<feature type="region of interest" description="Disordered" evidence="1">
    <location>
        <begin position="1"/>
        <end position="122"/>
    </location>
</feature>
<proteinExistence type="predicted"/>
<reference evidence="3" key="1">
    <citation type="journal article" date="2014" name="Genome Announc.">
        <title>Genome sequence and annotation of Acremonium chrysogenum, producer of the beta-lactam antibiotic cephalosporin C.</title>
        <authorList>
            <person name="Terfehr D."/>
            <person name="Dahlmann T.A."/>
            <person name="Specht T."/>
            <person name="Zadra I."/>
            <person name="Kuernsteiner H."/>
            <person name="Kueck U."/>
        </authorList>
    </citation>
    <scope>NUCLEOTIDE SEQUENCE [LARGE SCALE GENOMIC DNA]</scope>
    <source>
        <strain evidence="3">ATCC 11550 / CBS 779.69 / DSM 880 / IAM 14645 / JCM 23072 / IMI 49137</strain>
    </source>
</reference>
<keyword evidence="3" id="KW-1185">Reference proteome</keyword>
<dbReference type="HOGENOM" id="CLU_2026016_0_0_1"/>
<dbReference type="Proteomes" id="UP000029964">
    <property type="component" value="Unassembled WGS sequence"/>
</dbReference>
<organism evidence="2 3">
    <name type="scientific">Hapsidospora chrysogenum (strain ATCC 11550 / CBS 779.69 / DSM 880 / IAM 14645 / JCM 23072 / IMI 49137)</name>
    <name type="common">Acremonium chrysogenum</name>
    <dbReference type="NCBI Taxonomy" id="857340"/>
    <lineage>
        <taxon>Eukaryota</taxon>
        <taxon>Fungi</taxon>
        <taxon>Dikarya</taxon>
        <taxon>Ascomycota</taxon>
        <taxon>Pezizomycotina</taxon>
        <taxon>Sordariomycetes</taxon>
        <taxon>Hypocreomycetidae</taxon>
        <taxon>Hypocreales</taxon>
        <taxon>Bionectriaceae</taxon>
        <taxon>Hapsidospora</taxon>
    </lineage>
</organism>
<protein>
    <submittedName>
        <fullName evidence="2">Uncharacterized protein</fullName>
    </submittedName>
</protein>